<dbReference type="GO" id="GO:0006083">
    <property type="term" value="P:acetate metabolic process"/>
    <property type="evidence" value="ECO:0007669"/>
    <property type="project" value="InterPro"/>
</dbReference>
<name>A0A8J3H210_9RHOB</name>
<dbReference type="InterPro" id="IPR046433">
    <property type="entry name" value="ActCoA_hydro"/>
</dbReference>
<dbReference type="PANTHER" id="PTHR21432:SF20">
    <property type="entry name" value="ACETYL-COA HYDROLASE"/>
    <property type="match status" value="1"/>
</dbReference>
<reference evidence="2" key="2">
    <citation type="submission" date="2020-09" db="EMBL/GenBank/DDBJ databases">
        <authorList>
            <person name="Sun Q."/>
            <person name="Kim S."/>
        </authorList>
    </citation>
    <scope>NUCLEOTIDE SEQUENCE</scope>
    <source>
        <strain evidence="2">KCTC 42650</strain>
    </source>
</reference>
<evidence type="ECO:0000259" key="1">
    <source>
        <dbReference type="Pfam" id="PF13336"/>
    </source>
</evidence>
<dbReference type="AlphaFoldDB" id="A0A8J3H210"/>
<dbReference type="Gene3D" id="3.40.1080.20">
    <property type="entry name" value="Acetyl-CoA hydrolase/transferase C-terminal domain"/>
    <property type="match status" value="1"/>
</dbReference>
<dbReference type="Pfam" id="PF13336">
    <property type="entry name" value="AcetylCoA_hyd_C"/>
    <property type="match status" value="1"/>
</dbReference>
<dbReference type="InterPro" id="IPR037171">
    <property type="entry name" value="NagB/RpiA_transferase-like"/>
</dbReference>
<dbReference type="Proteomes" id="UP000626220">
    <property type="component" value="Unassembled WGS sequence"/>
</dbReference>
<dbReference type="RefSeq" id="WP_189682190.1">
    <property type="nucleotide sequence ID" value="NZ_BNCJ01000019.1"/>
</dbReference>
<dbReference type="SUPFAM" id="SSF100950">
    <property type="entry name" value="NagB/RpiA/CoA transferase-like"/>
    <property type="match status" value="2"/>
</dbReference>
<dbReference type="EMBL" id="BNCJ01000019">
    <property type="protein sequence ID" value="GHF67184.1"/>
    <property type="molecule type" value="Genomic_DNA"/>
</dbReference>
<reference evidence="2" key="1">
    <citation type="journal article" date="2014" name="Int. J. Syst. Evol. Microbiol.">
        <title>Complete genome sequence of Corynebacterium casei LMG S-19264T (=DSM 44701T), isolated from a smear-ripened cheese.</title>
        <authorList>
            <consortium name="US DOE Joint Genome Institute (JGI-PGF)"/>
            <person name="Walter F."/>
            <person name="Albersmeier A."/>
            <person name="Kalinowski J."/>
            <person name="Ruckert C."/>
        </authorList>
    </citation>
    <scope>NUCLEOTIDE SEQUENCE</scope>
    <source>
        <strain evidence="2">KCTC 42650</strain>
    </source>
</reference>
<dbReference type="InterPro" id="IPR026888">
    <property type="entry name" value="AcetylCoA_hyd_C"/>
</dbReference>
<evidence type="ECO:0000313" key="3">
    <source>
        <dbReference type="Proteomes" id="UP000626220"/>
    </source>
</evidence>
<proteinExistence type="predicted"/>
<feature type="domain" description="Acetyl-CoA hydrolase/transferase C-terminal" evidence="1">
    <location>
        <begin position="247"/>
        <end position="396"/>
    </location>
</feature>
<dbReference type="Gene3D" id="3.40.1080.10">
    <property type="entry name" value="Glutaconate Coenzyme A-transferase"/>
    <property type="match status" value="1"/>
</dbReference>
<keyword evidence="3" id="KW-1185">Reference proteome</keyword>
<dbReference type="GO" id="GO:0008775">
    <property type="term" value="F:acetate CoA-transferase activity"/>
    <property type="evidence" value="ECO:0007669"/>
    <property type="project" value="InterPro"/>
</dbReference>
<dbReference type="InterPro" id="IPR038460">
    <property type="entry name" value="AcetylCoA_hyd_C_sf"/>
</dbReference>
<dbReference type="PANTHER" id="PTHR21432">
    <property type="entry name" value="ACETYL-COA HYDROLASE-RELATED"/>
    <property type="match status" value="1"/>
</dbReference>
<accession>A0A8J3H210</accession>
<dbReference type="Gene3D" id="3.30.750.70">
    <property type="entry name" value="4-hydroxybutyrate coenzyme like domains"/>
    <property type="match status" value="1"/>
</dbReference>
<protein>
    <recommendedName>
        <fullName evidence="1">Acetyl-CoA hydrolase/transferase C-terminal domain-containing protein</fullName>
    </recommendedName>
</protein>
<gene>
    <name evidence="2" type="ORF">GCM10017056_43030</name>
</gene>
<evidence type="ECO:0000313" key="2">
    <source>
        <dbReference type="EMBL" id="GHF67184.1"/>
    </source>
</evidence>
<organism evidence="2 3">
    <name type="scientific">Seohaeicola zhoushanensis</name>
    <dbReference type="NCBI Taxonomy" id="1569283"/>
    <lineage>
        <taxon>Bacteria</taxon>
        <taxon>Pseudomonadati</taxon>
        <taxon>Pseudomonadota</taxon>
        <taxon>Alphaproteobacteria</taxon>
        <taxon>Rhodobacterales</taxon>
        <taxon>Roseobacteraceae</taxon>
        <taxon>Seohaeicola</taxon>
    </lineage>
</organism>
<comment type="caution">
    <text evidence="2">The sequence shown here is derived from an EMBL/GenBank/DDBJ whole genome shotgun (WGS) entry which is preliminary data.</text>
</comment>
<sequence length="404" mass="42627">MARSETARLISGFRPGERVFMIGSTGAVLPFLDAFASGDLPPLHLTSSLVPGVNDLPAALPDESRLTNAFPVPGLPASRAMPLSYGGYLSWLASQTFDTCIVQVAPPARGRVASLGCAAEFAPVGMTRSRRILAVVNPAVPHVPDAATLDLDQAEAVFDIDHPLPEYLPGAPDAQARAIAGHIAAFITDGAALQVGLGRVPDALLMALTDRRGLRMQSGMISDSVRALHEADALDPDWMHMSCVHVGSSAHYDWMRKRSGFAVLGCDVTHDPGRLYRSDGLVAVNGALEVDLFGQANLEHAGTRRVSSVGGAADFSRAASLDPRGISVVGLPSDLRKGTVSRIVPRLSVPASLPRHDIDVVVTEHGSADLRGLGPEERADRLIAIAAPDHRPALAAAWEEMARA</sequence>